<keyword evidence="2" id="KW-1185">Reference proteome</keyword>
<evidence type="ECO:0008006" key="3">
    <source>
        <dbReference type="Google" id="ProtNLM"/>
    </source>
</evidence>
<name>A0ABR2NH32_9ROSI</name>
<sequence length="191" mass="21546">MSSDSSCSACNCPQELTLHVLRDCVAAREFWLQILPVALIRPFFDCNLQQWISCNLFAIFLHHQSALPWNRNLAWAKHYSESAMGRQIPTAGPYSGDWIMGFAKAIGHSNSLQAELWALFEATSSILSLVRAIHCLRQKCWATIVSWVPRDDNRPADAMAKIVNSPDFSLHVYFEPSLGVDLLLNSNKNRL</sequence>
<accession>A0ABR2NH32</accession>
<proteinExistence type="predicted"/>
<dbReference type="PANTHER" id="PTHR47723:SF19">
    <property type="entry name" value="POLYNUCLEOTIDYL TRANSFERASE, RIBONUCLEASE H-LIKE SUPERFAMILY PROTEIN"/>
    <property type="match status" value="1"/>
</dbReference>
<reference evidence="1 2" key="1">
    <citation type="journal article" date="2024" name="G3 (Bethesda)">
        <title>Genome assembly of Hibiscus sabdariffa L. provides insights into metabolisms of medicinal natural products.</title>
        <authorList>
            <person name="Kim T."/>
        </authorList>
    </citation>
    <scope>NUCLEOTIDE SEQUENCE [LARGE SCALE GENOMIC DNA]</scope>
    <source>
        <strain evidence="1">TK-2024</strain>
        <tissue evidence="1">Old leaves</tissue>
    </source>
</reference>
<gene>
    <name evidence="1" type="ORF">V6N11_057534</name>
</gene>
<dbReference type="InterPro" id="IPR053151">
    <property type="entry name" value="RNase_H-like"/>
</dbReference>
<organism evidence="1 2">
    <name type="scientific">Hibiscus sabdariffa</name>
    <name type="common">roselle</name>
    <dbReference type="NCBI Taxonomy" id="183260"/>
    <lineage>
        <taxon>Eukaryota</taxon>
        <taxon>Viridiplantae</taxon>
        <taxon>Streptophyta</taxon>
        <taxon>Embryophyta</taxon>
        <taxon>Tracheophyta</taxon>
        <taxon>Spermatophyta</taxon>
        <taxon>Magnoliopsida</taxon>
        <taxon>eudicotyledons</taxon>
        <taxon>Gunneridae</taxon>
        <taxon>Pentapetalae</taxon>
        <taxon>rosids</taxon>
        <taxon>malvids</taxon>
        <taxon>Malvales</taxon>
        <taxon>Malvaceae</taxon>
        <taxon>Malvoideae</taxon>
        <taxon>Hibiscus</taxon>
    </lineage>
</organism>
<dbReference type="Proteomes" id="UP001396334">
    <property type="component" value="Unassembled WGS sequence"/>
</dbReference>
<comment type="caution">
    <text evidence="1">The sequence shown here is derived from an EMBL/GenBank/DDBJ whole genome shotgun (WGS) entry which is preliminary data.</text>
</comment>
<evidence type="ECO:0000313" key="2">
    <source>
        <dbReference type="Proteomes" id="UP001396334"/>
    </source>
</evidence>
<evidence type="ECO:0000313" key="1">
    <source>
        <dbReference type="EMBL" id="KAK8975443.1"/>
    </source>
</evidence>
<protein>
    <recommendedName>
        <fullName evidence="3">RNase H type-1 domain-containing protein</fullName>
    </recommendedName>
</protein>
<dbReference type="EMBL" id="JBBPBN010000146">
    <property type="protein sequence ID" value="KAK8975443.1"/>
    <property type="molecule type" value="Genomic_DNA"/>
</dbReference>
<dbReference type="PANTHER" id="PTHR47723">
    <property type="entry name" value="OS05G0353850 PROTEIN"/>
    <property type="match status" value="1"/>
</dbReference>